<dbReference type="GeneID" id="11515193"/>
<dbReference type="KEGG" id="ttt:THITE_118802"/>
<evidence type="ECO:0000256" key="2">
    <source>
        <dbReference type="SAM" id="SignalP"/>
    </source>
</evidence>
<accession>G2R1Q7</accession>
<evidence type="ECO:0008006" key="5">
    <source>
        <dbReference type="Google" id="ProtNLM"/>
    </source>
</evidence>
<keyword evidence="1" id="KW-1133">Transmembrane helix</keyword>
<dbReference type="eggNOG" id="ENOG502SQDU">
    <property type="taxonomic scope" value="Eukaryota"/>
</dbReference>
<feature type="chain" id="PRO_5003436870" description="Mid2 domain-containing protein" evidence="2">
    <location>
        <begin position="21"/>
        <end position="281"/>
    </location>
</feature>
<evidence type="ECO:0000313" key="4">
    <source>
        <dbReference type="Proteomes" id="UP000008181"/>
    </source>
</evidence>
<dbReference type="Proteomes" id="UP000008181">
    <property type="component" value="Chromosome 2"/>
</dbReference>
<keyword evidence="4" id="KW-1185">Reference proteome</keyword>
<evidence type="ECO:0000256" key="1">
    <source>
        <dbReference type="SAM" id="Phobius"/>
    </source>
</evidence>
<evidence type="ECO:0000313" key="3">
    <source>
        <dbReference type="EMBL" id="AEO66599.1"/>
    </source>
</evidence>
<keyword evidence="1" id="KW-0812">Transmembrane</keyword>
<protein>
    <recommendedName>
        <fullName evidence="5">Mid2 domain-containing protein</fullName>
    </recommendedName>
</protein>
<feature type="signal peptide" evidence="2">
    <location>
        <begin position="1"/>
        <end position="20"/>
    </location>
</feature>
<keyword evidence="2" id="KW-0732">Signal</keyword>
<feature type="transmembrane region" description="Helical" evidence="1">
    <location>
        <begin position="242"/>
        <end position="263"/>
    </location>
</feature>
<gene>
    <name evidence="3" type="ORF">THITE_118802</name>
</gene>
<dbReference type="RefSeq" id="XP_003652935.1">
    <property type="nucleotide sequence ID" value="XM_003652887.1"/>
</dbReference>
<keyword evidence="1" id="KW-0472">Membrane</keyword>
<dbReference type="AlphaFoldDB" id="G2R1Q7"/>
<name>G2R1Q7_THETT</name>
<organism evidence="3 4">
    <name type="scientific">Thermothielavioides terrestris (strain ATCC 38088 / NRRL 8126)</name>
    <name type="common">Thielavia terrestris</name>
    <dbReference type="NCBI Taxonomy" id="578455"/>
    <lineage>
        <taxon>Eukaryota</taxon>
        <taxon>Fungi</taxon>
        <taxon>Dikarya</taxon>
        <taxon>Ascomycota</taxon>
        <taxon>Pezizomycotina</taxon>
        <taxon>Sordariomycetes</taxon>
        <taxon>Sordariomycetidae</taxon>
        <taxon>Sordariales</taxon>
        <taxon>Chaetomiaceae</taxon>
        <taxon>Thermothielavioides</taxon>
        <taxon>Thermothielavioides terrestris</taxon>
    </lineage>
</organism>
<sequence>MASVLARLSLLLLAVDLTAGLNRCYYPNTNEATGDFPCDPDAAVSMCCGEGSMCLSNKSCKGPKQNMIRGSCTDQTWESLDCPLYCYLGESVGSSDVNFPSMLPIHANLARNGKVANIGPDLISCSNVTKNPTDFCCDNDAGCCDSGIGRFSLLPSDPQPWATWDGTKSQYVVVKPLSPATAATTGTSTSISTSTSVPATTTTTASLAASTSSSALGAAIAPTLAASPQAGGSPSLSTAAKAGIGVGAAVGAAMLGVIAFLLWKLNQSKKEKVAASASDDG</sequence>
<proteinExistence type="predicted"/>
<dbReference type="EMBL" id="CP003010">
    <property type="protein sequence ID" value="AEO66599.1"/>
    <property type="molecule type" value="Genomic_DNA"/>
</dbReference>
<reference evidence="3 4" key="1">
    <citation type="journal article" date="2011" name="Nat. Biotechnol.">
        <title>Comparative genomic analysis of the thermophilic biomass-degrading fungi Myceliophthora thermophila and Thielavia terrestris.</title>
        <authorList>
            <person name="Berka R.M."/>
            <person name="Grigoriev I.V."/>
            <person name="Otillar R."/>
            <person name="Salamov A."/>
            <person name="Grimwood J."/>
            <person name="Reid I."/>
            <person name="Ishmael N."/>
            <person name="John T."/>
            <person name="Darmond C."/>
            <person name="Moisan M.-C."/>
            <person name="Henrissat B."/>
            <person name="Coutinho P.M."/>
            <person name="Lombard V."/>
            <person name="Natvig D.O."/>
            <person name="Lindquist E."/>
            <person name="Schmutz J."/>
            <person name="Lucas S."/>
            <person name="Harris P."/>
            <person name="Powlowski J."/>
            <person name="Bellemare A."/>
            <person name="Taylor D."/>
            <person name="Butler G."/>
            <person name="de Vries R.P."/>
            <person name="Allijn I.E."/>
            <person name="van den Brink J."/>
            <person name="Ushinsky S."/>
            <person name="Storms R."/>
            <person name="Powell A.J."/>
            <person name="Paulsen I.T."/>
            <person name="Elbourne L.D.H."/>
            <person name="Baker S.E."/>
            <person name="Magnuson J."/>
            <person name="LaBoissiere S."/>
            <person name="Clutterbuck A.J."/>
            <person name="Martinez D."/>
            <person name="Wogulis M."/>
            <person name="de Leon A.L."/>
            <person name="Rey M.W."/>
            <person name="Tsang A."/>
        </authorList>
    </citation>
    <scope>NUCLEOTIDE SEQUENCE [LARGE SCALE GENOMIC DNA]</scope>
    <source>
        <strain evidence="4">ATCC 38088 / NRRL 8126</strain>
    </source>
</reference>
<dbReference type="HOGENOM" id="CLU_055859_4_0_1"/>
<dbReference type="OrthoDB" id="5215637at2759"/>